<name>A0A1C7MFK3_GRIFR</name>
<organism evidence="1 2">
    <name type="scientific">Grifola frondosa</name>
    <name type="common">Maitake</name>
    <name type="synonym">Polyporus frondosus</name>
    <dbReference type="NCBI Taxonomy" id="5627"/>
    <lineage>
        <taxon>Eukaryota</taxon>
        <taxon>Fungi</taxon>
        <taxon>Dikarya</taxon>
        <taxon>Basidiomycota</taxon>
        <taxon>Agaricomycotina</taxon>
        <taxon>Agaricomycetes</taxon>
        <taxon>Polyporales</taxon>
        <taxon>Grifolaceae</taxon>
        <taxon>Grifola</taxon>
    </lineage>
</organism>
<protein>
    <submittedName>
        <fullName evidence="1">Uncharacterized protein</fullName>
    </submittedName>
</protein>
<dbReference type="Proteomes" id="UP000092993">
    <property type="component" value="Unassembled WGS sequence"/>
</dbReference>
<sequence>MMGFEERLGSDTCFHGEYCIDSSGGSRNCRHAVKLLRIITATVQSTDSHIYSKSIRNLGICNYRVSRYMSSLRLQTEI</sequence>
<evidence type="ECO:0000313" key="1">
    <source>
        <dbReference type="EMBL" id="OBZ75219.1"/>
    </source>
</evidence>
<reference evidence="1 2" key="1">
    <citation type="submission" date="2016-03" db="EMBL/GenBank/DDBJ databases">
        <title>Whole genome sequencing of Grifola frondosa 9006-11.</title>
        <authorList>
            <person name="Min B."/>
            <person name="Park H."/>
            <person name="Kim J.-G."/>
            <person name="Cho H."/>
            <person name="Oh Y.-L."/>
            <person name="Kong W.-S."/>
            <person name="Choi I.-G."/>
        </authorList>
    </citation>
    <scope>NUCLEOTIDE SEQUENCE [LARGE SCALE GENOMIC DNA]</scope>
    <source>
        <strain evidence="1 2">9006-11</strain>
    </source>
</reference>
<keyword evidence="2" id="KW-1185">Reference proteome</keyword>
<accession>A0A1C7MFK3</accession>
<dbReference type="AlphaFoldDB" id="A0A1C7MFK3"/>
<proteinExistence type="predicted"/>
<evidence type="ECO:0000313" key="2">
    <source>
        <dbReference type="Proteomes" id="UP000092993"/>
    </source>
</evidence>
<gene>
    <name evidence="1" type="ORF">A0H81_04623</name>
</gene>
<comment type="caution">
    <text evidence="1">The sequence shown here is derived from an EMBL/GenBank/DDBJ whole genome shotgun (WGS) entry which is preliminary data.</text>
</comment>
<dbReference type="EMBL" id="LUGG01000004">
    <property type="protein sequence ID" value="OBZ75219.1"/>
    <property type="molecule type" value="Genomic_DNA"/>
</dbReference>